<dbReference type="SMR" id="A0A194W414"/>
<dbReference type="OrthoDB" id="4719947at2759"/>
<dbReference type="EMBL" id="CM003104">
    <property type="protein sequence ID" value="KUI71271.1"/>
    <property type="molecule type" value="Genomic_DNA"/>
</dbReference>
<protein>
    <submittedName>
        <fullName evidence="1">Uncharacterized protein</fullName>
    </submittedName>
</protein>
<gene>
    <name evidence="1" type="ORF">VM1G_07415</name>
</gene>
<proteinExistence type="predicted"/>
<dbReference type="AlphaFoldDB" id="A0A194W414"/>
<sequence>MADQCSSHSINVTNDYGTPNLLFFYHIPLFSENMKDSLAAVLKDYSSWNSWELFEAEKQLQIQLQKETLPKDDTIESREKRTAYRAKVIAYLRENSEQGWLLLDQAPTPTSSSKTVKKVEANSWIRQTLRSHYADKPSQVGVIFNIISNFIASNLAVEHKYYLTDVTFKFNTDVNIFQPTIRVSYFTINQTPQEEVEDSVTLSIDMLDASYHLDRSGWSDANSKVKDEIAAGEKIRQEMMLDLLG</sequence>
<accession>A0A194W414</accession>
<evidence type="ECO:0000313" key="1">
    <source>
        <dbReference type="EMBL" id="KUI71271.1"/>
    </source>
</evidence>
<name>A0A194W414_CYTMA</name>
<organism evidence="1 2">
    <name type="scientific">Cytospora mali</name>
    <name type="common">Apple Valsa canker fungus</name>
    <name type="synonym">Valsa mali</name>
    <dbReference type="NCBI Taxonomy" id="578113"/>
    <lineage>
        <taxon>Eukaryota</taxon>
        <taxon>Fungi</taxon>
        <taxon>Dikarya</taxon>
        <taxon>Ascomycota</taxon>
        <taxon>Pezizomycotina</taxon>
        <taxon>Sordariomycetes</taxon>
        <taxon>Sordariomycetidae</taxon>
        <taxon>Diaporthales</taxon>
        <taxon>Cytosporaceae</taxon>
        <taxon>Cytospora</taxon>
    </lineage>
</organism>
<reference evidence="1" key="1">
    <citation type="submission" date="2014-12" db="EMBL/GenBank/DDBJ databases">
        <title>Genome Sequence of Valsa Canker Pathogens Uncovers a Specific Adaption of Colonization on Woody Bark.</title>
        <authorList>
            <person name="Yin Z."/>
            <person name="Liu H."/>
            <person name="Gao X."/>
            <person name="Li Z."/>
            <person name="Song N."/>
            <person name="Ke X."/>
            <person name="Dai Q."/>
            <person name="Wu Y."/>
            <person name="Sun Y."/>
            <person name="Xu J.-R."/>
            <person name="Kang Z.K."/>
            <person name="Wang L."/>
            <person name="Huang L."/>
        </authorList>
    </citation>
    <scope>NUCLEOTIDE SEQUENCE [LARGE SCALE GENOMIC DNA]</scope>
    <source>
        <strain evidence="1">03-8</strain>
    </source>
</reference>
<keyword evidence="2" id="KW-1185">Reference proteome</keyword>
<evidence type="ECO:0000313" key="2">
    <source>
        <dbReference type="Proteomes" id="UP000078559"/>
    </source>
</evidence>
<dbReference type="Proteomes" id="UP000078559">
    <property type="component" value="Chromosome 7"/>
</dbReference>